<dbReference type="SUPFAM" id="SSF50249">
    <property type="entry name" value="Nucleic acid-binding proteins"/>
    <property type="match status" value="2"/>
</dbReference>
<dbReference type="AlphaFoldDB" id="M0NHF8"/>
<dbReference type="PATRIC" id="fig|1227457.3.peg.328"/>
<evidence type="ECO:0000259" key="2">
    <source>
        <dbReference type="PROSITE" id="PS50926"/>
    </source>
</evidence>
<dbReference type="Proteomes" id="UP000011680">
    <property type="component" value="Unassembled WGS sequence"/>
</dbReference>
<dbReference type="SMR" id="M0NHF8"/>
<dbReference type="InterPro" id="IPR012340">
    <property type="entry name" value="NA-bd_OB-fold"/>
</dbReference>
<dbReference type="RefSeq" id="WP_007737000.1">
    <property type="nucleotide sequence ID" value="NZ_AOMF01000034.1"/>
</dbReference>
<dbReference type="EMBL" id="AOMF01000034">
    <property type="protein sequence ID" value="EMA56534.1"/>
    <property type="molecule type" value="Genomic_DNA"/>
</dbReference>
<evidence type="ECO:0000313" key="4">
    <source>
        <dbReference type="Proteomes" id="UP000011680"/>
    </source>
</evidence>
<organism evidence="3 4">
    <name type="scientific">Halococcus thailandensis JCM 13552</name>
    <dbReference type="NCBI Taxonomy" id="1227457"/>
    <lineage>
        <taxon>Archaea</taxon>
        <taxon>Methanobacteriati</taxon>
        <taxon>Methanobacteriota</taxon>
        <taxon>Stenosarchaea group</taxon>
        <taxon>Halobacteria</taxon>
        <taxon>Halobacteriales</taxon>
        <taxon>Halococcaceae</taxon>
        <taxon>Halococcus</taxon>
    </lineage>
</organism>
<comment type="caution">
    <text evidence="3">The sequence shown here is derived from an EMBL/GenBank/DDBJ whole genome shotgun (WGS) entry which is preliminary data.</text>
</comment>
<dbReference type="OrthoDB" id="28569at2157"/>
<proteinExistence type="predicted"/>
<evidence type="ECO:0000256" key="1">
    <source>
        <dbReference type="SAM" id="MobiDB-lite"/>
    </source>
</evidence>
<dbReference type="PROSITE" id="PS50926">
    <property type="entry name" value="TRAM"/>
    <property type="match status" value="1"/>
</dbReference>
<feature type="domain" description="TRAM" evidence="2">
    <location>
        <begin position="71"/>
        <end position="160"/>
    </location>
</feature>
<feature type="region of interest" description="Disordered" evidence="1">
    <location>
        <begin position="50"/>
        <end position="77"/>
    </location>
</feature>
<reference evidence="3 4" key="1">
    <citation type="journal article" date="2014" name="PLoS Genet.">
        <title>Phylogenetically driven sequencing of extremely halophilic archaea reveals strategies for static and dynamic osmo-response.</title>
        <authorList>
            <person name="Becker E.A."/>
            <person name="Seitzer P.M."/>
            <person name="Tritt A."/>
            <person name="Larsen D."/>
            <person name="Krusor M."/>
            <person name="Yao A.I."/>
            <person name="Wu D."/>
            <person name="Madern D."/>
            <person name="Eisen J.A."/>
            <person name="Darling A.E."/>
            <person name="Facciotti M.T."/>
        </authorList>
    </citation>
    <scope>NUCLEOTIDE SEQUENCE [LARGE SCALE GENOMIC DNA]</scope>
    <source>
        <strain evidence="3 4">JCM 13552</strain>
    </source>
</reference>
<sequence length="166" mass="17742">MVEIPDRLACLFTGSVTEAGDSYTIEVPEDELDVGAITAGETYQVAILEDTEPAGSDDQQDPSNTAASEPPVSRGEIREVTIEALGDQGDGIAKIERGYVVIVPDAQPDDEVEALGDQGDGIAKIERGYVVIVPDAQPDDEVTVEIMDARENFAFAEIRDQSETAE</sequence>
<accession>M0NHF8</accession>
<dbReference type="STRING" id="1227457.C451_01863"/>
<protein>
    <recommendedName>
        <fullName evidence="2">TRAM domain-containing protein</fullName>
    </recommendedName>
</protein>
<keyword evidence="4" id="KW-1185">Reference proteome</keyword>
<gene>
    <name evidence="3" type="ORF">C451_01863</name>
</gene>
<dbReference type="Pfam" id="PF01938">
    <property type="entry name" value="TRAM"/>
    <property type="match status" value="1"/>
</dbReference>
<evidence type="ECO:0000313" key="3">
    <source>
        <dbReference type="EMBL" id="EMA56534.1"/>
    </source>
</evidence>
<dbReference type="eggNOG" id="arCOG01641">
    <property type="taxonomic scope" value="Archaea"/>
</dbReference>
<dbReference type="InterPro" id="IPR002792">
    <property type="entry name" value="TRAM_dom"/>
</dbReference>
<name>M0NHF8_9EURY</name>
<dbReference type="Gene3D" id="2.40.50.140">
    <property type="entry name" value="Nucleic acid-binding proteins"/>
    <property type="match status" value="2"/>
</dbReference>